<organism evidence="4 5">
    <name type="scientific">Panagrellus redivivus</name>
    <name type="common">Microworm</name>
    <dbReference type="NCBI Taxonomy" id="6233"/>
    <lineage>
        <taxon>Eukaryota</taxon>
        <taxon>Metazoa</taxon>
        <taxon>Ecdysozoa</taxon>
        <taxon>Nematoda</taxon>
        <taxon>Chromadorea</taxon>
        <taxon>Rhabditida</taxon>
        <taxon>Tylenchina</taxon>
        <taxon>Panagrolaimomorpha</taxon>
        <taxon>Panagrolaimoidea</taxon>
        <taxon>Panagrolaimidae</taxon>
        <taxon>Panagrellus</taxon>
    </lineage>
</organism>
<keyword evidence="2" id="KW-0812">Transmembrane</keyword>
<keyword evidence="3" id="KW-0732">Signal</keyword>
<dbReference type="WBParaSite" id="Pan_g15986.t1">
    <property type="protein sequence ID" value="Pan_g15986.t1"/>
    <property type="gene ID" value="Pan_g15986"/>
</dbReference>
<proteinExistence type="predicted"/>
<sequence length="280" mass="31140">MSFYKATVIVTCIFISVQTVEVGREVEGGFEVLNTGPIQLIVPDVLSFTIRNEAQCKGLFRICYLSVPNASRRELERRGFWNMGTNCPIGYCTLSLEPEHDVVFGLSAEWHDGNLYGMLVEGTGTMCSRYVANYVSNFTIIDVPKCSVIIDAARLPEKKTVEKPKDKTFKVKLIIAICIGLALLLLIAGIVGLYFCTRFKKEAVPPVKFVRHTVNPSTPHKTSPINKQLESKAHVSVSRSAKTSPSYKQRDASKEPRQWNSQKANMKSDNLSNSATSNEV</sequence>
<protein>
    <submittedName>
        <fullName evidence="5">Uncharacterized protein</fullName>
    </submittedName>
</protein>
<feature type="signal peptide" evidence="3">
    <location>
        <begin position="1"/>
        <end position="19"/>
    </location>
</feature>
<feature type="transmembrane region" description="Helical" evidence="2">
    <location>
        <begin position="173"/>
        <end position="195"/>
    </location>
</feature>
<feature type="compositionally biased region" description="Polar residues" evidence="1">
    <location>
        <begin position="258"/>
        <end position="280"/>
    </location>
</feature>
<feature type="compositionally biased region" description="Basic and acidic residues" evidence="1">
    <location>
        <begin position="248"/>
        <end position="257"/>
    </location>
</feature>
<feature type="chain" id="PRO_5028836698" evidence="3">
    <location>
        <begin position="20"/>
        <end position="280"/>
    </location>
</feature>
<evidence type="ECO:0000256" key="2">
    <source>
        <dbReference type="SAM" id="Phobius"/>
    </source>
</evidence>
<dbReference type="Proteomes" id="UP000492821">
    <property type="component" value="Unassembled WGS sequence"/>
</dbReference>
<reference evidence="5" key="2">
    <citation type="submission" date="2020-10" db="UniProtKB">
        <authorList>
            <consortium name="WormBaseParasite"/>
        </authorList>
    </citation>
    <scope>IDENTIFICATION</scope>
</reference>
<feature type="compositionally biased region" description="Polar residues" evidence="1">
    <location>
        <begin position="237"/>
        <end position="247"/>
    </location>
</feature>
<feature type="region of interest" description="Disordered" evidence="1">
    <location>
        <begin position="212"/>
        <end position="280"/>
    </location>
</feature>
<evidence type="ECO:0000313" key="5">
    <source>
        <dbReference type="WBParaSite" id="Pan_g15986.t1"/>
    </source>
</evidence>
<dbReference type="AlphaFoldDB" id="A0A7E4V330"/>
<accession>A0A7E4V330</accession>
<keyword evidence="4" id="KW-1185">Reference proteome</keyword>
<keyword evidence="2" id="KW-0472">Membrane</keyword>
<evidence type="ECO:0000313" key="4">
    <source>
        <dbReference type="Proteomes" id="UP000492821"/>
    </source>
</evidence>
<name>A0A7E4V330_PANRE</name>
<reference evidence="4" key="1">
    <citation type="journal article" date="2013" name="Genetics">
        <title>The draft genome and transcriptome of Panagrellus redivivus are shaped by the harsh demands of a free-living lifestyle.</title>
        <authorList>
            <person name="Srinivasan J."/>
            <person name="Dillman A.R."/>
            <person name="Macchietto M.G."/>
            <person name="Heikkinen L."/>
            <person name="Lakso M."/>
            <person name="Fracchia K.M."/>
            <person name="Antoshechkin I."/>
            <person name="Mortazavi A."/>
            <person name="Wong G."/>
            <person name="Sternberg P.W."/>
        </authorList>
    </citation>
    <scope>NUCLEOTIDE SEQUENCE [LARGE SCALE GENOMIC DNA]</scope>
    <source>
        <strain evidence="4">MT8872</strain>
    </source>
</reference>
<evidence type="ECO:0000256" key="3">
    <source>
        <dbReference type="SAM" id="SignalP"/>
    </source>
</evidence>
<feature type="compositionally biased region" description="Polar residues" evidence="1">
    <location>
        <begin position="214"/>
        <end position="228"/>
    </location>
</feature>
<keyword evidence="2" id="KW-1133">Transmembrane helix</keyword>
<evidence type="ECO:0000256" key="1">
    <source>
        <dbReference type="SAM" id="MobiDB-lite"/>
    </source>
</evidence>